<organism evidence="2 3">
    <name type="scientific">Pseudonocardia xinjiangensis</name>
    <dbReference type="NCBI Taxonomy" id="75289"/>
    <lineage>
        <taxon>Bacteria</taxon>
        <taxon>Bacillati</taxon>
        <taxon>Actinomycetota</taxon>
        <taxon>Actinomycetes</taxon>
        <taxon>Pseudonocardiales</taxon>
        <taxon>Pseudonocardiaceae</taxon>
        <taxon>Pseudonocardia</taxon>
    </lineage>
</organism>
<reference evidence="2 3" key="1">
    <citation type="submission" date="2020-04" db="EMBL/GenBank/DDBJ databases">
        <authorList>
            <person name="Klaysubun C."/>
            <person name="Duangmal K."/>
            <person name="Lipun K."/>
        </authorList>
    </citation>
    <scope>NUCLEOTIDE SEQUENCE [LARGE SCALE GENOMIC DNA]</scope>
    <source>
        <strain evidence="2 3">JCM 11839</strain>
    </source>
</reference>
<protein>
    <submittedName>
        <fullName evidence="2">Cytochrome d ubiquinol oxidase subunit II</fullName>
    </submittedName>
</protein>
<evidence type="ECO:0000313" key="3">
    <source>
        <dbReference type="Proteomes" id="UP001296706"/>
    </source>
</evidence>
<keyword evidence="1" id="KW-0812">Transmembrane</keyword>
<feature type="transmembrane region" description="Helical" evidence="1">
    <location>
        <begin position="128"/>
        <end position="145"/>
    </location>
</feature>
<gene>
    <name evidence="2" type="ORF">HF577_34155</name>
</gene>
<keyword evidence="1" id="KW-0472">Membrane</keyword>
<sequence length="152" mass="16154">MDERLHAAEALASIRDHQERARRRARLPWWVYAVMFVLVAAGSAANDFVSLGGAKLLALLVLMAFVAVLAVTFATRSAPLSSVRGVQPRQSFAPRAFVLIAVLGGVLGWLVAQYGAGLTAHLGAYPDTVAGLIHGAVFTGLFALSQRLTATR</sequence>
<accession>A0ABX1RQH6</accession>
<name>A0ABX1RQH6_9PSEU</name>
<feature type="transmembrane region" description="Helical" evidence="1">
    <location>
        <begin position="27"/>
        <end position="45"/>
    </location>
</feature>
<feature type="transmembrane region" description="Helical" evidence="1">
    <location>
        <begin position="96"/>
        <end position="116"/>
    </location>
</feature>
<keyword evidence="1" id="KW-1133">Transmembrane helix</keyword>
<dbReference type="Proteomes" id="UP001296706">
    <property type="component" value="Unassembled WGS sequence"/>
</dbReference>
<comment type="caution">
    <text evidence="2">The sequence shown here is derived from an EMBL/GenBank/DDBJ whole genome shotgun (WGS) entry which is preliminary data.</text>
</comment>
<evidence type="ECO:0000256" key="1">
    <source>
        <dbReference type="SAM" id="Phobius"/>
    </source>
</evidence>
<dbReference type="RefSeq" id="WP_169400132.1">
    <property type="nucleotide sequence ID" value="NZ_BAAAJH010000006.1"/>
</dbReference>
<dbReference type="EMBL" id="JAAXKY010000198">
    <property type="protein sequence ID" value="NMH82119.1"/>
    <property type="molecule type" value="Genomic_DNA"/>
</dbReference>
<keyword evidence="3" id="KW-1185">Reference proteome</keyword>
<feature type="transmembrane region" description="Helical" evidence="1">
    <location>
        <begin position="57"/>
        <end position="75"/>
    </location>
</feature>
<evidence type="ECO:0000313" key="2">
    <source>
        <dbReference type="EMBL" id="NMH82119.1"/>
    </source>
</evidence>
<proteinExistence type="predicted"/>